<evidence type="ECO:0000259" key="5">
    <source>
        <dbReference type="PROSITE" id="PS51319"/>
    </source>
</evidence>
<dbReference type="PANTHER" id="PTHR46554:SF2">
    <property type="entry name" value="TFIIS N-TERMINAL DOMAIN-CONTAINING PROTEIN"/>
    <property type="match status" value="1"/>
</dbReference>
<dbReference type="PROSITE" id="PS51319">
    <property type="entry name" value="TFIIS_N"/>
    <property type="match status" value="1"/>
</dbReference>
<evidence type="ECO:0000256" key="2">
    <source>
        <dbReference type="ARBA" id="ARBA00023242"/>
    </source>
</evidence>
<evidence type="ECO:0000256" key="4">
    <source>
        <dbReference type="SAM" id="MobiDB-lite"/>
    </source>
</evidence>
<protein>
    <recommendedName>
        <fullName evidence="5">TFIIS N-terminal domain-containing protein</fullName>
    </recommendedName>
</protein>
<feature type="region of interest" description="Disordered" evidence="4">
    <location>
        <begin position="310"/>
        <end position="372"/>
    </location>
</feature>
<dbReference type="SMART" id="SM00509">
    <property type="entry name" value="TFS2N"/>
    <property type="match status" value="1"/>
</dbReference>
<comment type="caution">
    <text evidence="6">The sequence shown here is derived from an EMBL/GenBank/DDBJ whole genome shotgun (WGS) entry which is preliminary data.</text>
</comment>
<feature type="compositionally biased region" description="Polar residues" evidence="4">
    <location>
        <begin position="313"/>
        <end position="329"/>
    </location>
</feature>
<dbReference type="InterPro" id="IPR035441">
    <property type="entry name" value="TFIIS/LEDGF_dom_sf"/>
</dbReference>
<dbReference type="SUPFAM" id="SSF47676">
    <property type="entry name" value="Conserved domain common to transcription factors TFIIS, elongin A, CRSP70"/>
    <property type="match status" value="1"/>
</dbReference>
<evidence type="ECO:0000313" key="7">
    <source>
        <dbReference type="Proteomes" id="UP000886520"/>
    </source>
</evidence>
<comment type="subcellular location">
    <subcellularLocation>
        <location evidence="1 3">Nucleus</location>
    </subcellularLocation>
</comment>
<keyword evidence="7" id="KW-1185">Reference proteome</keyword>
<feature type="compositionally biased region" description="Basic and acidic residues" evidence="4">
    <location>
        <begin position="272"/>
        <end position="286"/>
    </location>
</feature>
<dbReference type="GO" id="GO:0005634">
    <property type="term" value="C:nucleus"/>
    <property type="evidence" value="ECO:0007669"/>
    <property type="project" value="UniProtKB-SubCell"/>
</dbReference>
<feature type="compositionally biased region" description="Basic and acidic residues" evidence="4">
    <location>
        <begin position="337"/>
        <end position="347"/>
    </location>
</feature>
<dbReference type="OrthoDB" id="550309at2759"/>
<dbReference type="InterPro" id="IPR003617">
    <property type="entry name" value="TFIIS/CRSP70_N_sub"/>
</dbReference>
<dbReference type="AlphaFoldDB" id="A0A9D4UZN7"/>
<organism evidence="6 7">
    <name type="scientific">Adiantum capillus-veneris</name>
    <name type="common">Maidenhair fern</name>
    <dbReference type="NCBI Taxonomy" id="13818"/>
    <lineage>
        <taxon>Eukaryota</taxon>
        <taxon>Viridiplantae</taxon>
        <taxon>Streptophyta</taxon>
        <taxon>Embryophyta</taxon>
        <taxon>Tracheophyta</taxon>
        <taxon>Polypodiopsida</taxon>
        <taxon>Polypodiidae</taxon>
        <taxon>Polypodiales</taxon>
        <taxon>Pteridineae</taxon>
        <taxon>Pteridaceae</taxon>
        <taxon>Vittarioideae</taxon>
        <taxon>Adiantum</taxon>
    </lineage>
</organism>
<dbReference type="PANTHER" id="PTHR46554">
    <property type="entry name" value="MEDIATOR OF RNA POLYMERASE II TRANSCRIPTION SUBUNIT 26A-RELATED"/>
    <property type="match status" value="1"/>
</dbReference>
<accession>A0A9D4UZN7</accession>
<dbReference type="Proteomes" id="UP000886520">
    <property type="component" value="Chromosome 8"/>
</dbReference>
<feature type="domain" description="TFIIS N-terminal" evidence="5">
    <location>
        <begin position="105"/>
        <end position="183"/>
    </location>
</feature>
<name>A0A9D4UZN7_ADICA</name>
<dbReference type="InterPro" id="IPR017923">
    <property type="entry name" value="TFIIS_N"/>
</dbReference>
<gene>
    <name evidence="6" type="ORF">GOP47_0008856</name>
</gene>
<evidence type="ECO:0000313" key="6">
    <source>
        <dbReference type="EMBL" id="KAI5076791.1"/>
    </source>
</evidence>
<evidence type="ECO:0000256" key="1">
    <source>
        <dbReference type="ARBA" id="ARBA00004123"/>
    </source>
</evidence>
<dbReference type="Pfam" id="PF08711">
    <property type="entry name" value="Med26"/>
    <property type="match status" value="1"/>
</dbReference>
<evidence type="ECO:0000256" key="3">
    <source>
        <dbReference type="PROSITE-ProRule" id="PRU00649"/>
    </source>
</evidence>
<dbReference type="Gene3D" id="1.20.930.10">
    <property type="entry name" value="Conserved domain common to transcription factors TFIIS, elongin A, CRSP70"/>
    <property type="match status" value="1"/>
</dbReference>
<proteinExistence type="predicted"/>
<dbReference type="EMBL" id="JABFUD020000008">
    <property type="protein sequence ID" value="KAI5076791.1"/>
    <property type="molecule type" value="Genomic_DNA"/>
</dbReference>
<dbReference type="CDD" id="cd00183">
    <property type="entry name" value="TFIIS_I"/>
    <property type="match status" value="1"/>
</dbReference>
<feature type="region of interest" description="Disordered" evidence="4">
    <location>
        <begin position="272"/>
        <end position="291"/>
    </location>
</feature>
<reference evidence="6" key="1">
    <citation type="submission" date="2021-01" db="EMBL/GenBank/DDBJ databases">
        <title>Adiantum capillus-veneris genome.</title>
        <authorList>
            <person name="Fang Y."/>
            <person name="Liao Q."/>
        </authorList>
    </citation>
    <scope>NUCLEOTIDE SEQUENCE</scope>
    <source>
        <strain evidence="6">H3</strain>
        <tissue evidence="6">Leaf</tissue>
    </source>
</reference>
<keyword evidence="2 3" id="KW-0539">Nucleus</keyword>
<sequence length="372" mass="41528">MEQWRFFFSKAEEDVWTIIEQAILLAAHDHPGEFKQKRCDIAEILFAKRPRPEELDTTRLSLSGTTNCTLRTDLGEARDDEHASAACTNVQAVHDARKDGVEAHVCISTIVCDIKEALGDTMQPDGAVLCGLQKLESLHISVDVLKETEIGKQVNNLRKHPCKEIRLLAKSLVRHWKELVDDWVNRAGTSGHMTSERNHVKEERVSIKLEKDTPFSTDFPGESQLLFCSDAKGRESYLEPPEERGSSSRAELAGLGMVGRLEKPFFNSRGVANREHLEDESNKDAEELTGGKINNGKAIMLNRSYGGGKLSSDDSNASKCQGQKPTTNCEFGYYEGVHSEEKLDPTSKRKLPQGGLLQRENAKRQKLARPSN</sequence>